<dbReference type="GO" id="GO:0016592">
    <property type="term" value="C:mediator complex"/>
    <property type="evidence" value="ECO:0007669"/>
    <property type="project" value="UniProtKB-UniRule"/>
</dbReference>
<comment type="similarity">
    <text evidence="6">Belongs to the Mediator complex subunit 21 family.</text>
</comment>
<dbReference type="Proteomes" id="UP001209878">
    <property type="component" value="Unassembled WGS sequence"/>
</dbReference>
<evidence type="ECO:0000256" key="2">
    <source>
        <dbReference type="ARBA" id="ARBA00023015"/>
    </source>
</evidence>
<organism evidence="7 8">
    <name type="scientific">Ridgeia piscesae</name>
    <name type="common">Tubeworm</name>
    <dbReference type="NCBI Taxonomy" id="27915"/>
    <lineage>
        <taxon>Eukaryota</taxon>
        <taxon>Metazoa</taxon>
        <taxon>Spiralia</taxon>
        <taxon>Lophotrochozoa</taxon>
        <taxon>Annelida</taxon>
        <taxon>Polychaeta</taxon>
        <taxon>Sedentaria</taxon>
        <taxon>Canalipalpata</taxon>
        <taxon>Sabellida</taxon>
        <taxon>Siboglinidae</taxon>
        <taxon>Ridgeia</taxon>
    </lineage>
</organism>
<evidence type="ECO:0000256" key="4">
    <source>
        <dbReference type="ARBA" id="ARBA00023163"/>
    </source>
</evidence>
<comment type="subcellular location">
    <subcellularLocation>
        <location evidence="1 6">Nucleus</location>
    </subcellularLocation>
</comment>
<keyword evidence="8" id="KW-1185">Reference proteome</keyword>
<comment type="subunit">
    <text evidence="6">Component of the Mediator complex.</text>
</comment>
<dbReference type="InterPro" id="IPR021384">
    <property type="entry name" value="Mediator_Med21"/>
</dbReference>
<protein>
    <recommendedName>
        <fullName evidence="6">Mediator of RNA polymerase II transcription subunit 21</fullName>
    </recommendedName>
</protein>
<evidence type="ECO:0000256" key="5">
    <source>
        <dbReference type="ARBA" id="ARBA00023242"/>
    </source>
</evidence>
<proteinExistence type="inferred from homology"/>
<evidence type="ECO:0000313" key="8">
    <source>
        <dbReference type="Proteomes" id="UP001209878"/>
    </source>
</evidence>
<dbReference type="GO" id="GO:0003712">
    <property type="term" value="F:transcription coregulator activity"/>
    <property type="evidence" value="ECO:0007669"/>
    <property type="project" value="TreeGrafter"/>
</dbReference>
<name>A0AAD9KCU7_RIDPI</name>
<evidence type="ECO:0000256" key="6">
    <source>
        <dbReference type="RuleBase" id="RU366036"/>
    </source>
</evidence>
<gene>
    <name evidence="7" type="ORF">NP493_1194g00030</name>
</gene>
<evidence type="ECO:0000256" key="1">
    <source>
        <dbReference type="ARBA" id="ARBA00004123"/>
    </source>
</evidence>
<dbReference type="EMBL" id="JAODUO010001192">
    <property type="protein sequence ID" value="KAK2169354.1"/>
    <property type="molecule type" value="Genomic_DNA"/>
</dbReference>
<keyword evidence="3 6" id="KW-0010">Activator</keyword>
<dbReference type="AlphaFoldDB" id="A0AAD9KCU7"/>
<dbReference type="SUPFAM" id="SSF140718">
    <property type="entry name" value="Mediator hinge subcomplex-like"/>
    <property type="match status" value="1"/>
</dbReference>
<keyword evidence="5 6" id="KW-0539">Nucleus</keyword>
<comment type="function">
    <text evidence="6">Component of the Mediator complex, a coactivator involved in the regulated transcription of nearly all RNA polymerase II-dependent genes. Mediator functions as a bridge to convey information from gene-specific regulatory proteins to the basal RNA polymerase II transcription machinery. Mediator is recruited to promoters by direct interactions with regulatory proteins and serves as a scaffold for the assembly of a functional preinitiation complex with RNA polymerase II and the general transcription factors.</text>
</comment>
<dbReference type="PANTHER" id="PTHR13381:SF0">
    <property type="entry name" value="MEDIATOR OF RNA POLYMERASE II TRANSCRIPTION SUBUNIT 21"/>
    <property type="match status" value="1"/>
</dbReference>
<comment type="caution">
    <text evidence="7">The sequence shown here is derived from an EMBL/GenBank/DDBJ whole genome shotgun (WGS) entry which is preliminary data.</text>
</comment>
<accession>A0AAD9KCU7</accession>
<keyword evidence="2 6" id="KW-0805">Transcription regulation</keyword>
<dbReference type="PANTHER" id="PTHR13381">
    <property type="entry name" value="RNA POLYMERASE II HOLOENZYME COMPONENT SRB7"/>
    <property type="match status" value="1"/>
</dbReference>
<dbReference type="GO" id="GO:0006357">
    <property type="term" value="P:regulation of transcription by RNA polymerase II"/>
    <property type="evidence" value="ECO:0007669"/>
    <property type="project" value="TreeGrafter"/>
</dbReference>
<dbReference type="InterPro" id="IPR037212">
    <property type="entry name" value="Med7/Med21-like"/>
</dbReference>
<evidence type="ECO:0000256" key="3">
    <source>
        <dbReference type="ARBA" id="ARBA00023159"/>
    </source>
</evidence>
<sequence length="139" mass="15189">MADRLTQLQDCVNQLADHLCNAVGILQQFAPSGSFTGFEKTASKQPAVTNEENAALFAQLIARTAKDIDVLIDSLPNEDSSPELQLASLCRLEEENQEAARQLEEVVQQGETLLTQIQQALHDIAQTQLDSQALQSAQL</sequence>
<keyword evidence="4 6" id="KW-0804">Transcription</keyword>
<dbReference type="Gene3D" id="6.10.280.10">
    <property type="entry name" value="Mediator complex, subunit Med21"/>
    <property type="match status" value="1"/>
</dbReference>
<dbReference type="Pfam" id="PF11221">
    <property type="entry name" value="Med21"/>
    <property type="match status" value="1"/>
</dbReference>
<reference evidence="7" key="1">
    <citation type="journal article" date="2023" name="Mol. Biol. Evol.">
        <title>Third-Generation Sequencing Reveals the Adaptive Role of the Epigenome in Three Deep-Sea Polychaetes.</title>
        <authorList>
            <person name="Perez M."/>
            <person name="Aroh O."/>
            <person name="Sun Y."/>
            <person name="Lan Y."/>
            <person name="Juniper S.K."/>
            <person name="Young C.R."/>
            <person name="Angers B."/>
            <person name="Qian P.Y."/>
        </authorList>
    </citation>
    <scope>NUCLEOTIDE SEQUENCE</scope>
    <source>
        <strain evidence="7">R07B-5</strain>
    </source>
</reference>
<evidence type="ECO:0000313" key="7">
    <source>
        <dbReference type="EMBL" id="KAK2169354.1"/>
    </source>
</evidence>